<gene>
    <name evidence="1" type="ORF">EII35_03055</name>
</gene>
<protein>
    <submittedName>
        <fullName evidence="1">Uncharacterized protein</fullName>
    </submittedName>
</protein>
<sequence>MQCPSCHSENIQVQMIQHGQKTTHKGLGFGGRMNNIARKAVALVTCRFSNLFWKKNLGTSTSKAANKSMGVCQECGMNWELKRDKVGSGPWSVFR</sequence>
<accession>A0A3P1WVR3</accession>
<organism evidence="1 2">
    <name type="scientific">Arachnia propionica</name>
    <dbReference type="NCBI Taxonomy" id="1750"/>
    <lineage>
        <taxon>Bacteria</taxon>
        <taxon>Bacillati</taxon>
        <taxon>Actinomycetota</taxon>
        <taxon>Actinomycetes</taxon>
        <taxon>Propionibacteriales</taxon>
        <taxon>Propionibacteriaceae</taxon>
        <taxon>Arachnia</taxon>
    </lineage>
</organism>
<evidence type="ECO:0000313" key="1">
    <source>
        <dbReference type="EMBL" id="RRD50724.1"/>
    </source>
</evidence>
<dbReference type="AlphaFoldDB" id="A0A3P1WVR3"/>
<dbReference type="Proteomes" id="UP000280935">
    <property type="component" value="Unassembled WGS sequence"/>
</dbReference>
<dbReference type="EMBL" id="RQYT01000004">
    <property type="protein sequence ID" value="RRD50724.1"/>
    <property type="molecule type" value="Genomic_DNA"/>
</dbReference>
<name>A0A3P1WVR3_9ACTN</name>
<evidence type="ECO:0000313" key="2">
    <source>
        <dbReference type="Proteomes" id="UP000280935"/>
    </source>
</evidence>
<dbReference type="OrthoDB" id="5195652at2"/>
<comment type="caution">
    <text evidence="1">The sequence shown here is derived from an EMBL/GenBank/DDBJ whole genome shotgun (WGS) entry which is preliminary data.</text>
</comment>
<dbReference type="RefSeq" id="WP_125226997.1">
    <property type="nucleotide sequence ID" value="NZ_RQYT01000004.1"/>
</dbReference>
<reference evidence="1 2" key="1">
    <citation type="submission" date="2018-11" db="EMBL/GenBank/DDBJ databases">
        <title>Genomes From Bacteria Associated with the Canine Oral Cavity: a Test Case for Automated Genome-Based Taxonomic Assignment.</title>
        <authorList>
            <person name="Coil D.A."/>
            <person name="Jospin G."/>
            <person name="Darling A.E."/>
            <person name="Wallis C."/>
            <person name="Davis I.J."/>
            <person name="Harris S."/>
            <person name="Eisen J.A."/>
            <person name="Holcombe L.J."/>
            <person name="O'Flynn C."/>
        </authorList>
    </citation>
    <scope>NUCLEOTIDE SEQUENCE [LARGE SCALE GENOMIC DNA]</scope>
    <source>
        <strain evidence="1 2">OH2822_COT-296</strain>
    </source>
</reference>
<proteinExistence type="predicted"/>